<reference evidence="2" key="1">
    <citation type="journal article" date="2019" name="Int. J. Syst. Evol. Microbiol.">
        <title>The Global Catalogue of Microorganisms (GCM) 10K type strain sequencing project: providing services to taxonomists for standard genome sequencing and annotation.</title>
        <authorList>
            <consortium name="The Broad Institute Genomics Platform"/>
            <consortium name="The Broad Institute Genome Sequencing Center for Infectious Disease"/>
            <person name="Wu L."/>
            <person name="Ma J."/>
        </authorList>
    </citation>
    <scope>NUCLEOTIDE SEQUENCE [LARGE SCALE GENOMIC DNA]</scope>
    <source>
        <strain evidence="2">JCM 17923</strain>
    </source>
</reference>
<keyword evidence="2" id="KW-1185">Reference proteome</keyword>
<evidence type="ECO:0000313" key="2">
    <source>
        <dbReference type="Proteomes" id="UP001501153"/>
    </source>
</evidence>
<comment type="caution">
    <text evidence="1">The sequence shown here is derived from an EMBL/GenBank/DDBJ whole genome shotgun (WGS) entry which is preliminary data.</text>
</comment>
<proteinExistence type="predicted"/>
<protein>
    <submittedName>
        <fullName evidence="1">Uncharacterized protein</fullName>
    </submittedName>
</protein>
<dbReference type="Proteomes" id="UP001501153">
    <property type="component" value="Unassembled WGS sequence"/>
</dbReference>
<name>A0ABP8IG69_9BACT</name>
<organism evidence="1 2">
    <name type="scientific">Hymenobacter saemangeumensis</name>
    <dbReference type="NCBI Taxonomy" id="1084522"/>
    <lineage>
        <taxon>Bacteria</taxon>
        <taxon>Pseudomonadati</taxon>
        <taxon>Bacteroidota</taxon>
        <taxon>Cytophagia</taxon>
        <taxon>Cytophagales</taxon>
        <taxon>Hymenobacteraceae</taxon>
        <taxon>Hymenobacter</taxon>
    </lineage>
</organism>
<sequence length="231" mass="25971">MVLLAGLLGLLYAGYWQKNRSDSPELQPATATITCYALGQAFAQDSAAADRQFRGKTLALEGLLAGLTDDDAERDRRGEFVWIWQRSYDYVALIGATRQGDQLLVQGPAHWRELSPAARQQSRLDSLLWVRGKALNTTSTRPYVLVQVQLLHTGLDANFPANELPGARMMQRWTTTFNAYEASRPLGRGLRSQLLTHRLLLNARYRRYSHRADSTLMLHFDQGDSVRAAPL</sequence>
<evidence type="ECO:0000313" key="1">
    <source>
        <dbReference type="EMBL" id="GAA4358160.1"/>
    </source>
</evidence>
<gene>
    <name evidence="1" type="ORF">GCM10023185_23510</name>
</gene>
<dbReference type="EMBL" id="BAABGZ010000027">
    <property type="protein sequence ID" value="GAA4358160.1"/>
    <property type="molecule type" value="Genomic_DNA"/>
</dbReference>
<accession>A0ABP8IG69</accession>